<dbReference type="PANTHER" id="PTHR34203:SF15">
    <property type="entry name" value="SLL1173 PROTEIN"/>
    <property type="match status" value="1"/>
</dbReference>
<feature type="domain" description="Methyltransferase FkbM" evidence="1">
    <location>
        <begin position="185"/>
        <end position="255"/>
    </location>
</feature>
<dbReference type="AlphaFoldDB" id="A0A9J6PER4"/>
<dbReference type="NCBIfam" id="TIGR01444">
    <property type="entry name" value="fkbM_fam"/>
    <property type="match status" value="1"/>
</dbReference>
<organism evidence="2 3">
    <name type="scientific">Futiania mangrovi</name>
    <dbReference type="NCBI Taxonomy" id="2959716"/>
    <lineage>
        <taxon>Bacteria</taxon>
        <taxon>Pseudomonadati</taxon>
        <taxon>Pseudomonadota</taxon>
        <taxon>Alphaproteobacteria</taxon>
        <taxon>Futianiales</taxon>
        <taxon>Futianiaceae</taxon>
        <taxon>Futiania</taxon>
    </lineage>
</organism>
<dbReference type="SUPFAM" id="SSF53335">
    <property type="entry name" value="S-adenosyl-L-methionine-dependent methyltransferases"/>
    <property type="match status" value="1"/>
</dbReference>
<dbReference type="EMBL" id="JAMZFT010000002">
    <property type="protein sequence ID" value="MCP1336918.1"/>
    <property type="molecule type" value="Genomic_DNA"/>
</dbReference>
<name>A0A9J6PER4_9PROT</name>
<dbReference type="InterPro" id="IPR052514">
    <property type="entry name" value="SAM-dependent_MTase"/>
</dbReference>
<dbReference type="InterPro" id="IPR029063">
    <property type="entry name" value="SAM-dependent_MTases_sf"/>
</dbReference>
<reference evidence="2" key="1">
    <citation type="submission" date="2022-06" db="EMBL/GenBank/DDBJ databases">
        <title>Isolation and Genomics of Futiania mangrovii gen. nov., sp. nov., a Rare and Metabolically-versatile member in the Class Alphaproteobacteria.</title>
        <authorList>
            <person name="Liu L."/>
            <person name="Huang W.-C."/>
            <person name="Pan J."/>
            <person name="Li J."/>
            <person name="Huang Y."/>
            <person name="Du H."/>
            <person name="Liu Y."/>
            <person name="Li M."/>
        </authorList>
    </citation>
    <scope>NUCLEOTIDE SEQUENCE</scope>
    <source>
        <strain evidence="2">FT118</strain>
    </source>
</reference>
<comment type="caution">
    <text evidence="2">The sequence shown here is derived from an EMBL/GenBank/DDBJ whole genome shotgun (WGS) entry which is preliminary data.</text>
</comment>
<protein>
    <submittedName>
        <fullName evidence="2">FkbM family methyltransferase</fullName>
    </submittedName>
</protein>
<evidence type="ECO:0000259" key="1">
    <source>
        <dbReference type="Pfam" id="PF05050"/>
    </source>
</evidence>
<dbReference type="RefSeq" id="WP_269332860.1">
    <property type="nucleotide sequence ID" value="NZ_JAMZFT010000002.1"/>
</dbReference>
<dbReference type="GO" id="GO:0008168">
    <property type="term" value="F:methyltransferase activity"/>
    <property type="evidence" value="ECO:0007669"/>
    <property type="project" value="UniProtKB-KW"/>
</dbReference>
<keyword evidence="2" id="KW-0489">Methyltransferase</keyword>
<dbReference type="GO" id="GO:0032259">
    <property type="term" value="P:methylation"/>
    <property type="evidence" value="ECO:0007669"/>
    <property type="project" value="UniProtKB-KW"/>
</dbReference>
<accession>A0A9J6PER4</accession>
<dbReference type="Proteomes" id="UP001055804">
    <property type="component" value="Unassembled WGS sequence"/>
</dbReference>
<sequence>MSPVPSRIHSAFADEAAFIGDLTAFLRSYKPQRIAVGDDIRLQIPGHHHIPYNFWAHRKSRAMKKYGQDFYEPVTTALISYVHHRFPVRTMYDLGASNGYFGLVAASYEALPAQVHLFDMTPANLDIMQAHAAAETWCAGRFHPHLAGISDRDEGRKTVWFSRTRMFETKPDPSEYRESWTRRLKFALKGIKNRDALREAEVEVISVDAFAARDGAAPDLLKVDVDGYEAKVVPGALETMRTHRPFFVFELHKDELLRRLGVTRLDVMRPIFEAGYRALLFTNHHDTARTDIVPVALDTPRLAEQSTDMLLLY</sequence>
<dbReference type="Gene3D" id="3.40.50.150">
    <property type="entry name" value="Vaccinia Virus protein VP39"/>
    <property type="match status" value="1"/>
</dbReference>
<gene>
    <name evidence="2" type="ORF">NJQ99_10900</name>
</gene>
<proteinExistence type="predicted"/>
<dbReference type="Pfam" id="PF05050">
    <property type="entry name" value="Methyltransf_21"/>
    <property type="match status" value="1"/>
</dbReference>
<dbReference type="InterPro" id="IPR006342">
    <property type="entry name" value="FkbM_mtfrase"/>
</dbReference>
<evidence type="ECO:0000313" key="2">
    <source>
        <dbReference type="EMBL" id="MCP1336918.1"/>
    </source>
</evidence>
<keyword evidence="3" id="KW-1185">Reference proteome</keyword>
<evidence type="ECO:0000313" key="3">
    <source>
        <dbReference type="Proteomes" id="UP001055804"/>
    </source>
</evidence>
<dbReference type="PANTHER" id="PTHR34203">
    <property type="entry name" value="METHYLTRANSFERASE, FKBM FAMILY PROTEIN"/>
    <property type="match status" value="1"/>
</dbReference>
<keyword evidence="2" id="KW-0808">Transferase</keyword>